<evidence type="ECO:0000259" key="9">
    <source>
        <dbReference type="PROSITE" id="PS50893"/>
    </source>
</evidence>
<keyword evidence="7" id="KW-1278">Translocase</keyword>
<dbReference type="InterPro" id="IPR027417">
    <property type="entry name" value="P-loop_NTPase"/>
</dbReference>
<sequence>MKAFSDSVDSAPAIQIQADPIIMCKGLRKVYGDLEAVSGLDLDIPRGNCFGLLGPNGAGKTTTLRMLLGQSPRTSGVLSVFGESIESNLREIRQRTGIVPQADNLDPDFTVSENLRIYGLYFRITSSVLEHRIPKLLKLVELDHRAKDRISTLSGGMKRRLILARALINDPDLLLFDEPTTGLDPQARHMIWSQIHRLKRNGKTILLTTHYMEEAERLCDEIVIIDHGKLITQGPPKDLIRIHCQKEVLEIRGELPDRLFKKLGYKRNRFEQAGDTYYLYSDDTTELLETAAVLPELACLHRQSGLEDVFLRLTGRELRH</sequence>
<organism evidence="10">
    <name type="scientific">marine metagenome</name>
    <dbReference type="NCBI Taxonomy" id="408172"/>
    <lineage>
        <taxon>unclassified sequences</taxon>
        <taxon>metagenomes</taxon>
        <taxon>ecological metagenomes</taxon>
    </lineage>
</organism>
<feature type="domain" description="ABC transporter" evidence="9">
    <location>
        <begin position="22"/>
        <end position="252"/>
    </location>
</feature>
<dbReference type="PANTHER" id="PTHR42711:SF5">
    <property type="entry name" value="ABC TRANSPORTER ATP-BINDING PROTEIN NATA"/>
    <property type="match status" value="1"/>
</dbReference>
<keyword evidence="6" id="KW-0067">ATP-binding</keyword>
<protein>
    <recommendedName>
        <fullName evidence="9">ABC transporter domain-containing protein</fullName>
    </recommendedName>
</protein>
<keyword evidence="3" id="KW-0813">Transport</keyword>
<dbReference type="InterPro" id="IPR003439">
    <property type="entry name" value="ABC_transporter-like_ATP-bd"/>
</dbReference>
<dbReference type="PROSITE" id="PS50893">
    <property type="entry name" value="ABC_TRANSPORTER_2"/>
    <property type="match status" value="1"/>
</dbReference>
<dbReference type="GO" id="GO:0016887">
    <property type="term" value="F:ATP hydrolysis activity"/>
    <property type="evidence" value="ECO:0007669"/>
    <property type="project" value="InterPro"/>
</dbReference>
<dbReference type="FunFam" id="3.40.50.300:FF:000589">
    <property type="entry name" value="ABC transporter, ATP-binding subunit"/>
    <property type="match status" value="1"/>
</dbReference>
<evidence type="ECO:0000256" key="5">
    <source>
        <dbReference type="ARBA" id="ARBA00022741"/>
    </source>
</evidence>
<dbReference type="InterPro" id="IPR017871">
    <property type="entry name" value="ABC_transporter-like_CS"/>
</dbReference>
<evidence type="ECO:0000256" key="8">
    <source>
        <dbReference type="ARBA" id="ARBA00023136"/>
    </source>
</evidence>
<name>A0A381RY36_9ZZZZ</name>
<dbReference type="EMBL" id="UINC01002378">
    <property type="protein sequence ID" value="SUZ96051.1"/>
    <property type="molecule type" value="Genomic_DNA"/>
</dbReference>
<dbReference type="GO" id="GO:0005524">
    <property type="term" value="F:ATP binding"/>
    <property type="evidence" value="ECO:0007669"/>
    <property type="project" value="UniProtKB-KW"/>
</dbReference>
<dbReference type="InterPro" id="IPR050763">
    <property type="entry name" value="ABC_transporter_ATP-binding"/>
</dbReference>
<gene>
    <name evidence="10" type="ORF">METZ01_LOCUS48905</name>
</gene>
<accession>A0A381RY36</accession>
<evidence type="ECO:0000256" key="1">
    <source>
        <dbReference type="ARBA" id="ARBA00004236"/>
    </source>
</evidence>
<reference evidence="10" key="1">
    <citation type="submission" date="2018-05" db="EMBL/GenBank/DDBJ databases">
        <authorList>
            <person name="Lanie J.A."/>
            <person name="Ng W.-L."/>
            <person name="Kazmierczak K.M."/>
            <person name="Andrzejewski T.M."/>
            <person name="Davidsen T.M."/>
            <person name="Wayne K.J."/>
            <person name="Tettelin H."/>
            <person name="Glass J.I."/>
            <person name="Rusch D."/>
            <person name="Podicherti R."/>
            <person name="Tsui H.-C.T."/>
            <person name="Winkler M.E."/>
        </authorList>
    </citation>
    <scope>NUCLEOTIDE SEQUENCE</scope>
</reference>
<dbReference type="SMART" id="SM00382">
    <property type="entry name" value="AAA"/>
    <property type="match status" value="1"/>
</dbReference>
<dbReference type="AlphaFoldDB" id="A0A381RY36"/>
<proteinExistence type="inferred from homology"/>
<comment type="similarity">
    <text evidence="2">Belongs to the ABC transporter superfamily.</text>
</comment>
<evidence type="ECO:0000256" key="4">
    <source>
        <dbReference type="ARBA" id="ARBA00022475"/>
    </source>
</evidence>
<dbReference type="InterPro" id="IPR003593">
    <property type="entry name" value="AAA+_ATPase"/>
</dbReference>
<dbReference type="PANTHER" id="PTHR42711">
    <property type="entry name" value="ABC TRANSPORTER ATP-BINDING PROTEIN"/>
    <property type="match status" value="1"/>
</dbReference>
<comment type="subcellular location">
    <subcellularLocation>
        <location evidence="1">Cell membrane</location>
    </subcellularLocation>
</comment>
<evidence type="ECO:0000256" key="2">
    <source>
        <dbReference type="ARBA" id="ARBA00005417"/>
    </source>
</evidence>
<dbReference type="Gene3D" id="3.40.50.300">
    <property type="entry name" value="P-loop containing nucleotide triphosphate hydrolases"/>
    <property type="match status" value="1"/>
</dbReference>
<dbReference type="SUPFAM" id="SSF52540">
    <property type="entry name" value="P-loop containing nucleoside triphosphate hydrolases"/>
    <property type="match status" value="1"/>
</dbReference>
<evidence type="ECO:0000256" key="7">
    <source>
        <dbReference type="ARBA" id="ARBA00022967"/>
    </source>
</evidence>
<keyword evidence="5" id="KW-0547">Nucleotide-binding</keyword>
<evidence type="ECO:0000313" key="10">
    <source>
        <dbReference type="EMBL" id="SUZ96051.1"/>
    </source>
</evidence>
<keyword evidence="8" id="KW-0472">Membrane</keyword>
<dbReference type="PROSITE" id="PS00211">
    <property type="entry name" value="ABC_TRANSPORTER_1"/>
    <property type="match status" value="1"/>
</dbReference>
<keyword evidence="4" id="KW-1003">Cell membrane</keyword>
<evidence type="ECO:0000256" key="3">
    <source>
        <dbReference type="ARBA" id="ARBA00022448"/>
    </source>
</evidence>
<dbReference type="Pfam" id="PF00005">
    <property type="entry name" value="ABC_tran"/>
    <property type="match status" value="1"/>
</dbReference>
<evidence type="ECO:0000256" key="6">
    <source>
        <dbReference type="ARBA" id="ARBA00022840"/>
    </source>
</evidence>
<dbReference type="GO" id="GO:0005886">
    <property type="term" value="C:plasma membrane"/>
    <property type="evidence" value="ECO:0007669"/>
    <property type="project" value="UniProtKB-SubCell"/>
</dbReference>